<evidence type="ECO:0000313" key="1">
    <source>
        <dbReference type="EMBL" id="WVY93699.1"/>
    </source>
</evidence>
<evidence type="ECO:0000313" key="2">
    <source>
        <dbReference type="Proteomes" id="UP001374535"/>
    </source>
</evidence>
<accession>A0AAQ3MLQ5</accession>
<protein>
    <submittedName>
        <fullName evidence="1">Uncharacterized protein</fullName>
    </submittedName>
</protein>
<feature type="non-terminal residue" evidence="1">
    <location>
        <position position="1"/>
    </location>
</feature>
<keyword evidence="2" id="KW-1185">Reference proteome</keyword>
<sequence>VEIISKLNAAYRNKTSNNSDPRYDHRNPSIIINKSIRLRPPFIVIFYCNVRIIYQPLLRTCSRKAIHSSTPQKSTKRGILDECSKSLKTVDVRNYIDHLNSAKKADQIKTPFKYHILFGCWENPINKN</sequence>
<dbReference type="AlphaFoldDB" id="A0AAQ3MLQ5"/>
<dbReference type="EMBL" id="CP144691">
    <property type="protein sequence ID" value="WVY93699.1"/>
    <property type="molecule type" value="Genomic_DNA"/>
</dbReference>
<organism evidence="1 2">
    <name type="scientific">Vigna mungo</name>
    <name type="common">Black gram</name>
    <name type="synonym">Phaseolus mungo</name>
    <dbReference type="NCBI Taxonomy" id="3915"/>
    <lineage>
        <taxon>Eukaryota</taxon>
        <taxon>Viridiplantae</taxon>
        <taxon>Streptophyta</taxon>
        <taxon>Embryophyta</taxon>
        <taxon>Tracheophyta</taxon>
        <taxon>Spermatophyta</taxon>
        <taxon>Magnoliopsida</taxon>
        <taxon>eudicotyledons</taxon>
        <taxon>Gunneridae</taxon>
        <taxon>Pentapetalae</taxon>
        <taxon>rosids</taxon>
        <taxon>fabids</taxon>
        <taxon>Fabales</taxon>
        <taxon>Fabaceae</taxon>
        <taxon>Papilionoideae</taxon>
        <taxon>50 kb inversion clade</taxon>
        <taxon>NPAAA clade</taxon>
        <taxon>indigoferoid/millettioid clade</taxon>
        <taxon>Phaseoleae</taxon>
        <taxon>Vigna</taxon>
    </lineage>
</organism>
<name>A0AAQ3MLQ5_VIGMU</name>
<proteinExistence type="predicted"/>
<gene>
    <name evidence="1" type="ORF">V8G54_032787</name>
</gene>
<dbReference type="Proteomes" id="UP001374535">
    <property type="component" value="Chromosome 10"/>
</dbReference>
<reference evidence="1 2" key="1">
    <citation type="journal article" date="2023" name="Life. Sci Alliance">
        <title>Evolutionary insights into 3D genome organization and epigenetic landscape of Vigna mungo.</title>
        <authorList>
            <person name="Junaid A."/>
            <person name="Singh B."/>
            <person name="Bhatia S."/>
        </authorList>
    </citation>
    <scope>NUCLEOTIDE SEQUENCE [LARGE SCALE GENOMIC DNA]</scope>
    <source>
        <strain evidence="1">Urdbean</strain>
    </source>
</reference>